<dbReference type="RefSeq" id="WP_191841896.1">
    <property type="nucleotide sequence ID" value="NZ_BAAALB010000016.1"/>
</dbReference>
<feature type="transmembrane region" description="Helical" evidence="1">
    <location>
        <begin position="114"/>
        <end position="133"/>
    </location>
</feature>
<dbReference type="AlphaFoldDB" id="A0A8J3NVC6"/>
<comment type="caution">
    <text evidence="2">The sequence shown here is derived from an EMBL/GenBank/DDBJ whole genome shotgun (WGS) entry which is preliminary data.</text>
</comment>
<keyword evidence="1" id="KW-1133">Transmembrane helix</keyword>
<evidence type="ECO:0000313" key="2">
    <source>
        <dbReference type="EMBL" id="GIF92135.1"/>
    </source>
</evidence>
<reference evidence="2 3" key="1">
    <citation type="submission" date="2021-01" db="EMBL/GenBank/DDBJ databases">
        <title>Whole genome shotgun sequence of Catellatospora chokoriensis NBRC 107358.</title>
        <authorList>
            <person name="Komaki H."/>
            <person name="Tamura T."/>
        </authorList>
    </citation>
    <scope>NUCLEOTIDE SEQUENCE [LARGE SCALE GENOMIC DNA]</scope>
    <source>
        <strain evidence="2 3">NBRC 107358</strain>
    </source>
</reference>
<dbReference type="Proteomes" id="UP000619293">
    <property type="component" value="Unassembled WGS sequence"/>
</dbReference>
<accession>A0A8J3NVC6</accession>
<evidence type="ECO:0000313" key="3">
    <source>
        <dbReference type="Proteomes" id="UP000619293"/>
    </source>
</evidence>
<dbReference type="EMBL" id="BONG01000041">
    <property type="protein sequence ID" value="GIF92135.1"/>
    <property type="molecule type" value="Genomic_DNA"/>
</dbReference>
<keyword evidence="3" id="KW-1185">Reference proteome</keyword>
<organism evidence="2 3">
    <name type="scientific">Catellatospora chokoriensis</name>
    <dbReference type="NCBI Taxonomy" id="310353"/>
    <lineage>
        <taxon>Bacteria</taxon>
        <taxon>Bacillati</taxon>
        <taxon>Actinomycetota</taxon>
        <taxon>Actinomycetes</taxon>
        <taxon>Micromonosporales</taxon>
        <taxon>Micromonosporaceae</taxon>
        <taxon>Catellatospora</taxon>
    </lineage>
</organism>
<keyword evidence="1" id="KW-0812">Transmembrane</keyword>
<protein>
    <recommendedName>
        <fullName evidence="4">PH domain-containing protein</fullName>
    </recommendedName>
</protein>
<feature type="transmembrane region" description="Helical" evidence="1">
    <location>
        <begin position="81"/>
        <end position="102"/>
    </location>
</feature>
<gene>
    <name evidence="2" type="ORF">Cch02nite_55790</name>
</gene>
<evidence type="ECO:0008006" key="4">
    <source>
        <dbReference type="Google" id="ProtNLM"/>
    </source>
</evidence>
<sequence>MTIDQPTIRVRSLTPALLGVAVLMQVLATRLPDRPVPWGILLELASLLAAAVFLGLAILRPNGSVARFAMRDGAFVTSSRMWRHMTWFWMFAGGSLVTGSLLDGAAEGTDWLDAALGMPVLLVVLLYLVLTALDLPRLELTPEGIRLAHLRTTTVPWAALRPGTPLRPHPNARTLQLISELPELLPQHLRDSRMIDLGWDVHPWLLADAIRWYVDHPGHRASIGTQAELDRLHAAV</sequence>
<keyword evidence="1" id="KW-0472">Membrane</keyword>
<proteinExistence type="predicted"/>
<name>A0A8J3NVC6_9ACTN</name>
<evidence type="ECO:0000256" key="1">
    <source>
        <dbReference type="SAM" id="Phobius"/>
    </source>
</evidence>
<feature type="transmembrane region" description="Helical" evidence="1">
    <location>
        <begin position="38"/>
        <end position="60"/>
    </location>
</feature>